<organism evidence="1 2">
    <name type="scientific">Microbacterium album</name>
    <dbReference type="NCBI Taxonomy" id="2053191"/>
    <lineage>
        <taxon>Bacteria</taxon>
        <taxon>Bacillati</taxon>
        <taxon>Actinomycetota</taxon>
        <taxon>Actinomycetes</taxon>
        <taxon>Micrococcales</taxon>
        <taxon>Microbacteriaceae</taxon>
        <taxon>Microbacterium</taxon>
    </lineage>
</organism>
<dbReference type="RefSeq" id="WP_188754329.1">
    <property type="nucleotide sequence ID" value="NZ_BMJY01000001.1"/>
</dbReference>
<reference evidence="1" key="1">
    <citation type="journal article" date="2014" name="Int. J. Syst. Evol. Microbiol.">
        <title>Complete genome sequence of Corynebacterium casei LMG S-19264T (=DSM 44701T), isolated from a smear-ripened cheese.</title>
        <authorList>
            <consortium name="US DOE Joint Genome Institute (JGI-PGF)"/>
            <person name="Walter F."/>
            <person name="Albersmeier A."/>
            <person name="Kalinowski J."/>
            <person name="Ruckert C."/>
        </authorList>
    </citation>
    <scope>NUCLEOTIDE SEQUENCE</scope>
    <source>
        <strain evidence="1">CGMCC 1.15794</strain>
    </source>
</reference>
<accession>A0A917ICP4</accession>
<evidence type="ECO:0000313" key="2">
    <source>
        <dbReference type="Proteomes" id="UP000657592"/>
    </source>
</evidence>
<dbReference type="Proteomes" id="UP000657592">
    <property type="component" value="Unassembled WGS sequence"/>
</dbReference>
<protein>
    <submittedName>
        <fullName evidence="1">Uncharacterized protein</fullName>
    </submittedName>
</protein>
<proteinExistence type="predicted"/>
<gene>
    <name evidence="1" type="ORF">GCM10010921_01450</name>
</gene>
<keyword evidence="2" id="KW-1185">Reference proteome</keyword>
<evidence type="ECO:0000313" key="1">
    <source>
        <dbReference type="EMBL" id="GGH34047.1"/>
    </source>
</evidence>
<reference evidence="1" key="2">
    <citation type="submission" date="2020-09" db="EMBL/GenBank/DDBJ databases">
        <authorList>
            <person name="Sun Q."/>
            <person name="Zhou Y."/>
        </authorList>
    </citation>
    <scope>NUCLEOTIDE SEQUENCE</scope>
    <source>
        <strain evidence="1">CGMCC 1.15794</strain>
    </source>
</reference>
<name>A0A917ICP4_9MICO</name>
<dbReference type="AlphaFoldDB" id="A0A917ICP4"/>
<comment type="caution">
    <text evidence="1">The sequence shown here is derived from an EMBL/GenBank/DDBJ whole genome shotgun (WGS) entry which is preliminary data.</text>
</comment>
<sequence>MPIKDYTTTISVEKTMGEITGALARRGVTRISTLFDDDGTPAGLGFTMRTAYGPRDFELPVRTSGVLAALEADRVQPKYRTPEHAARVAWRIAKDWLEAQAALIDAQLATLDEVMLPYMVDGRGQTMYALYVSNQNAIES</sequence>
<dbReference type="EMBL" id="BMJY01000001">
    <property type="protein sequence ID" value="GGH34047.1"/>
    <property type="molecule type" value="Genomic_DNA"/>
</dbReference>